<evidence type="ECO:0000256" key="1">
    <source>
        <dbReference type="ARBA" id="ARBA00023125"/>
    </source>
</evidence>
<name>A0A6N4TIW0_9FIRM</name>
<dbReference type="Proteomes" id="UP000464754">
    <property type="component" value="Chromosome"/>
</dbReference>
<evidence type="ECO:0000313" key="5">
    <source>
        <dbReference type="Proteomes" id="UP000464754"/>
    </source>
</evidence>
<dbReference type="InterPro" id="IPR001647">
    <property type="entry name" value="HTH_TetR"/>
</dbReference>
<keyword evidence="5" id="KW-1185">Reference proteome</keyword>
<dbReference type="AlphaFoldDB" id="A0A6N4TIW0"/>
<dbReference type="SUPFAM" id="SSF46689">
    <property type="entry name" value="Homeodomain-like"/>
    <property type="match status" value="1"/>
</dbReference>
<feature type="DNA-binding region" description="H-T-H motif" evidence="2">
    <location>
        <begin position="28"/>
        <end position="47"/>
    </location>
</feature>
<proteinExistence type="predicted"/>
<reference evidence="5" key="1">
    <citation type="submission" date="2019-05" db="EMBL/GenBank/DDBJ databases">
        <title>Complete genome sequencing of Absiella argi strain JCM 30884.</title>
        <authorList>
            <person name="Sakamoto M."/>
            <person name="Murakami T."/>
            <person name="Mori H."/>
        </authorList>
    </citation>
    <scope>NUCLEOTIDE SEQUENCE [LARGE SCALE GENOMIC DNA]</scope>
    <source>
        <strain evidence="5">JCM 30884</strain>
    </source>
</reference>
<feature type="domain" description="HTH tetR-type" evidence="3">
    <location>
        <begin position="5"/>
        <end position="65"/>
    </location>
</feature>
<dbReference type="Pfam" id="PF00440">
    <property type="entry name" value="TetR_N"/>
    <property type="match status" value="1"/>
</dbReference>
<dbReference type="GO" id="GO:0003677">
    <property type="term" value="F:DNA binding"/>
    <property type="evidence" value="ECO:0007669"/>
    <property type="project" value="UniProtKB-UniRule"/>
</dbReference>
<dbReference type="Pfam" id="PF14278">
    <property type="entry name" value="TetR_C_8"/>
    <property type="match status" value="1"/>
</dbReference>
<dbReference type="PROSITE" id="PS50977">
    <property type="entry name" value="HTH_TETR_2"/>
    <property type="match status" value="1"/>
</dbReference>
<evidence type="ECO:0000259" key="3">
    <source>
        <dbReference type="PROSITE" id="PS50977"/>
    </source>
</evidence>
<evidence type="ECO:0000256" key="2">
    <source>
        <dbReference type="PROSITE-ProRule" id="PRU00335"/>
    </source>
</evidence>
<evidence type="ECO:0000313" key="4">
    <source>
        <dbReference type="EMBL" id="BBK22950.1"/>
    </source>
</evidence>
<dbReference type="InterPro" id="IPR050624">
    <property type="entry name" value="HTH-type_Tx_Regulator"/>
</dbReference>
<dbReference type="PANTHER" id="PTHR43479">
    <property type="entry name" value="ACREF/ENVCD OPERON REPRESSOR-RELATED"/>
    <property type="match status" value="1"/>
</dbReference>
<protein>
    <submittedName>
        <fullName evidence="4">TetR family transcriptional regulator</fullName>
    </submittedName>
</protein>
<dbReference type="InterPro" id="IPR009057">
    <property type="entry name" value="Homeodomain-like_sf"/>
</dbReference>
<accession>A0A6N4TIW0</accession>
<gene>
    <name evidence="4" type="ORF">Aargi30884_18530</name>
</gene>
<dbReference type="EMBL" id="AP019695">
    <property type="protein sequence ID" value="BBK22950.1"/>
    <property type="molecule type" value="Genomic_DNA"/>
</dbReference>
<organism evidence="4 5">
    <name type="scientific">Amedibacterium intestinale</name>
    <dbReference type="NCBI Taxonomy" id="2583452"/>
    <lineage>
        <taxon>Bacteria</taxon>
        <taxon>Bacillati</taxon>
        <taxon>Bacillota</taxon>
        <taxon>Erysipelotrichia</taxon>
        <taxon>Erysipelotrichales</taxon>
        <taxon>Erysipelotrichaceae</taxon>
        <taxon>Amedibacterium</taxon>
    </lineage>
</organism>
<dbReference type="Gene3D" id="1.10.357.10">
    <property type="entry name" value="Tetracycline Repressor, domain 2"/>
    <property type="match status" value="1"/>
</dbReference>
<keyword evidence="1 2" id="KW-0238">DNA-binding</keyword>
<dbReference type="KEGG" id="aarg:Aargi30884_18530"/>
<dbReference type="PANTHER" id="PTHR43479:SF11">
    <property type="entry name" value="ACREF_ENVCD OPERON REPRESSOR-RELATED"/>
    <property type="match status" value="1"/>
</dbReference>
<dbReference type="InterPro" id="IPR039532">
    <property type="entry name" value="TetR_C_Firmicutes"/>
</dbReference>
<sequence>MQSFNKTKYRFAHAMLEVMKKEPLDKITVKDIVKEADMTRQTFYRNFQDKYDLVNWYFDVLAQKSFKQMGISCTLKEGLIKKFSFIKEERLFFTEAFLHDNQNSLFNYDYECILQFYKDIIEKKLQRPIDEELFFLLRMYCRGSIYMTVEWVRNGMGMSCEEISELLIQALPKPLESLLLDLQG</sequence>
<dbReference type="RefSeq" id="WP_118278059.1">
    <property type="nucleotide sequence ID" value="NZ_AP019695.1"/>
</dbReference>